<evidence type="ECO:0000256" key="6">
    <source>
        <dbReference type="ARBA" id="ARBA00022898"/>
    </source>
</evidence>
<dbReference type="NCBIfam" id="TIGR01140">
    <property type="entry name" value="L_thr_O3P_dcar"/>
    <property type="match status" value="1"/>
</dbReference>
<organism evidence="11 12">
    <name type="scientific">Butyricicoccus pullicaecorum</name>
    <dbReference type="NCBI Taxonomy" id="501571"/>
    <lineage>
        <taxon>Bacteria</taxon>
        <taxon>Bacillati</taxon>
        <taxon>Bacillota</taxon>
        <taxon>Clostridia</taxon>
        <taxon>Eubacteriales</taxon>
        <taxon>Butyricicoccaceae</taxon>
        <taxon>Butyricicoccus</taxon>
    </lineage>
</organism>
<name>A0A1Y4LFQ9_9FIRM</name>
<evidence type="ECO:0000256" key="9">
    <source>
        <dbReference type="ARBA" id="ARBA00048531"/>
    </source>
</evidence>
<dbReference type="InterPro" id="IPR015421">
    <property type="entry name" value="PyrdxlP-dep_Trfase_major"/>
</dbReference>
<dbReference type="PANTHER" id="PTHR42885:SF1">
    <property type="entry name" value="THREONINE-PHOSPHATE DECARBOXYLASE"/>
    <property type="match status" value="1"/>
</dbReference>
<dbReference type="UniPathway" id="UPA00148"/>
<dbReference type="InterPro" id="IPR005860">
    <property type="entry name" value="CobD"/>
</dbReference>
<evidence type="ECO:0000256" key="7">
    <source>
        <dbReference type="ARBA" id="ARBA00023239"/>
    </source>
</evidence>
<keyword evidence="6" id="KW-0663">Pyridoxal phosphate</keyword>
<dbReference type="CDD" id="cd00609">
    <property type="entry name" value="AAT_like"/>
    <property type="match status" value="1"/>
</dbReference>
<accession>A0A1Y4LFQ9</accession>
<dbReference type="Gene3D" id="3.90.1150.10">
    <property type="entry name" value="Aspartate Aminotransferase, domain 1"/>
    <property type="match status" value="1"/>
</dbReference>
<dbReference type="SUPFAM" id="SSF53383">
    <property type="entry name" value="PLP-dependent transferases"/>
    <property type="match status" value="1"/>
</dbReference>
<evidence type="ECO:0000313" key="11">
    <source>
        <dbReference type="EMBL" id="OUP53691.1"/>
    </source>
</evidence>
<evidence type="ECO:0000256" key="5">
    <source>
        <dbReference type="ARBA" id="ARBA00022573"/>
    </source>
</evidence>
<evidence type="ECO:0000313" key="12">
    <source>
        <dbReference type="Proteomes" id="UP000195897"/>
    </source>
</evidence>
<evidence type="ECO:0000256" key="2">
    <source>
        <dbReference type="ARBA" id="ARBA00003444"/>
    </source>
</evidence>
<evidence type="ECO:0000256" key="3">
    <source>
        <dbReference type="ARBA" id="ARBA00004953"/>
    </source>
</evidence>
<comment type="cofactor">
    <cofactor evidence="1">
        <name>pyridoxal 5'-phosphate</name>
        <dbReference type="ChEBI" id="CHEBI:597326"/>
    </cofactor>
</comment>
<dbReference type="PANTHER" id="PTHR42885">
    <property type="entry name" value="HISTIDINOL-PHOSPHATE AMINOTRANSFERASE-RELATED"/>
    <property type="match status" value="1"/>
</dbReference>
<evidence type="ECO:0000256" key="8">
    <source>
        <dbReference type="ARBA" id="ARBA00029996"/>
    </source>
</evidence>
<dbReference type="EMBL" id="NFKK01000003">
    <property type="protein sequence ID" value="OUP53691.1"/>
    <property type="molecule type" value="Genomic_DNA"/>
</dbReference>
<comment type="function">
    <text evidence="2">Decarboxylates L-threonine-O-3-phosphate to yield (R)-1-amino-2-propanol O-2-phosphate, the precursor for the linkage between the nucleotide loop and the corrin ring in cobalamin.</text>
</comment>
<dbReference type="RefSeq" id="WP_087370939.1">
    <property type="nucleotide sequence ID" value="NZ_NFKK01000003.1"/>
</dbReference>
<dbReference type="EC" id="4.1.1.81" evidence="4"/>
<evidence type="ECO:0000256" key="1">
    <source>
        <dbReference type="ARBA" id="ARBA00001933"/>
    </source>
</evidence>
<sequence>MQYQHGGDVYSYSEQFPGTTPLDFSANINPRGIPARVRAAMHDAIDLCTQYPDPHCRALRKALGQRWQLDPKYFFCANGAAEIFYRLATCLKPSRALLTAPTFGEYEMALHPTGCDIDFFTLSASEQFRVTARILDQITDDLSLLILCNPNNPTGCTIDPQLLVQIIERCRAHQTWLILDECFGDFLLDAHAHEMRSWLDQYDRLIIVRAFTKMYAVPGVRLGWCMTKNVDLIAQLSTSGQPWNVSVIAQACGVAALECTDWEEQTASEIAKSRQALSSALSNCGLQIFPGEANYLLFYSDCHNLRERLMPHGVLIRSCANYRGLGQGYYRVAVKSDADNQILIQTISEVLTHGS</sequence>
<gene>
    <name evidence="11" type="ORF">B5F17_03655</name>
</gene>
<dbReference type="GO" id="GO:0048472">
    <property type="term" value="F:threonine-phosphate decarboxylase activity"/>
    <property type="evidence" value="ECO:0007669"/>
    <property type="project" value="UniProtKB-EC"/>
</dbReference>
<dbReference type="Gene3D" id="3.40.640.10">
    <property type="entry name" value="Type I PLP-dependent aspartate aminotransferase-like (Major domain)"/>
    <property type="match status" value="1"/>
</dbReference>
<dbReference type="InterPro" id="IPR004839">
    <property type="entry name" value="Aminotransferase_I/II_large"/>
</dbReference>
<evidence type="ECO:0000259" key="10">
    <source>
        <dbReference type="Pfam" id="PF00155"/>
    </source>
</evidence>
<keyword evidence="7" id="KW-0456">Lyase</keyword>
<protein>
    <recommendedName>
        <fullName evidence="4">threonine-phosphate decarboxylase</fullName>
        <ecNumber evidence="4">4.1.1.81</ecNumber>
    </recommendedName>
    <alternativeName>
        <fullName evidence="8">L-threonine-O-3-phosphate decarboxylase</fullName>
    </alternativeName>
</protein>
<dbReference type="InterPro" id="IPR015422">
    <property type="entry name" value="PyrdxlP-dep_Trfase_small"/>
</dbReference>
<comment type="catalytic activity">
    <reaction evidence="9">
        <text>O-phospho-L-threonine + H(+) = (R)-1-aminopropan-2-yl phosphate + CO2</text>
        <dbReference type="Rhea" id="RHEA:11492"/>
        <dbReference type="ChEBI" id="CHEBI:15378"/>
        <dbReference type="ChEBI" id="CHEBI:16526"/>
        <dbReference type="ChEBI" id="CHEBI:58563"/>
        <dbReference type="ChEBI" id="CHEBI:58675"/>
        <dbReference type="EC" id="4.1.1.81"/>
    </reaction>
</comment>
<evidence type="ECO:0000256" key="4">
    <source>
        <dbReference type="ARBA" id="ARBA00012285"/>
    </source>
</evidence>
<comment type="pathway">
    <text evidence="3">Cofactor biosynthesis; adenosylcobalamin biosynthesis.</text>
</comment>
<dbReference type="Proteomes" id="UP000195897">
    <property type="component" value="Unassembled WGS sequence"/>
</dbReference>
<reference evidence="12" key="1">
    <citation type="submission" date="2017-04" db="EMBL/GenBank/DDBJ databases">
        <title>Function of individual gut microbiota members based on whole genome sequencing of pure cultures obtained from chicken caecum.</title>
        <authorList>
            <person name="Medvecky M."/>
            <person name="Cejkova D."/>
            <person name="Polansky O."/>
            <person name="Karasova D."/>
            <person name="Kubasova T."/>
            <person name="Cizek A."/>
            <person name="Rychlik I."/>
        </authorList>
    </citation>
    <scope>NUCLEOTIDE SEQUENCE [LARGE SCALE GENOMIC DNA]</scope>
    <source>
        <strain evidence="12">An180</strain>
    </source>
</reference>
<feature type="domain" description="Aminotransferase class I/classII large" evidence="10">
    <location>
        <begin position="22"/>
        <end position="347"/>
    </location>
</feature>
<comment type="caution">
    <text evidence="11">The sequence shown here is derived from an EMBL/GenBank/DDBJ whole genome shotgun (WGS) entry which is preliminary data.</text>
</comment>
<proteinExistence type="predicted"/>
<dbReference type="GO" id="GO:0030170">
    <property type="term" value="F:pyridoxal phosphate binding"/>
    <property type="evidence" value="ECO:0007669"/>
    <property type="project" value="InterPro"/>
</dbReference>
<dbReference type="AlphaFoldDB" id="A0A1Y4LFQ9"/>
<dbReference type="Pfam" id="PF00155">
    <property type="entry name" value="Aminotran_1_2"/>
    <property type="match status" value="1"/>
</dbReference>
<dbReference type="InterPro" id="IPR015424">
    <property type="entry name" value="PyrdxlP-dep_Trfase"/>
</dbReference>
<keyword evidence="5" id="KW-0169">Cobalamin biosynthesis</keyword>
<dbReference type="GO" id="GO:0009236">
    <property type="term" value="P:cobalamin biosynthetic process"/>
    <property type="evidence" value="ECO:0007669"/>
    <property type="project" value="UniProtKB-UniPathway"/>
</dbReference>